<dbReference type="Proteomes" id="UP000187455">
    <property type="component" value="Unassembled WGS sequence"/>
</dbReference>
<dbReference type="HAMAP" id="MF_00137">
    <property type="entry name" value="SAICAR_synth"/>
    <property type="match status" value="1"/>
</dbReference>
<dbReference type="SUPFAM" id="SSF56104">
    <property type="entry name" value="SAICAR synthase-like"/>
    <property type="match status" value="1"/>
</dbReference>
<dbReference type="NCBIfam" id="NF010568">
    <property type="entry name" value="PRK13961.1"/>
    <property type="match status" value="1"/>
</dbReference>
<evidence type="ECO:0000256" key="6">
    <source>
        <dbReference type="ARBA" id="ARBA00022741"/>
    </source>
</evidence>
<keyword evidence="5" id="KW-0436">Ligase</keyword>
<dbReference type="InterPro" id="IPR028923">
    <property type="entry name" value="SAICAR_synt/ADE2_N"/>
</dbReference>
<dbReference type="InterPro" id="IPR001636">
    <property type="entry name" value="SAICAR_synth"/>
</dbReference>
<dbReference type="UniPathway" id="UPA00074">
    <property type="reaction ID" value="UER00131"/>
</dbReference>
<evidence type="ECO:0000256" key="7">
    <source>
        <dbReference type="ARBA" id="ARBA00022755"/>
    </source>
</evidence>
<dbReference type="GO" id="GO:0006189">
    <property type="term" value="P:'de novo' IMP biosynthetic process"/>
    <property type="evidence" value="ECO:0007669"/>
    <property type="project" value="UniProtKB-UniPathway"/>
</dbReference>
<gene>
    <name evidence="11" type="ORF">AYI68_g7378</name>
</gene>
<dbReference type="EC" id="6.3.2.6" evidence="3"/>
<dbReference type="FunFam" id="3.30.470.20:FF:000015">
    <property type="entry name" value="Phosphoribosylaminoimidazole-succinocarboxamide synthase"/>
    <property type="match status" value="1"/>
</dbReference>
<accession>A0A1R0GNX2</accession>
<comment type="similarity">
    <text evidence="2">Belongs to the SAICAR synthetase family.</text>
</comment>
<dbReference type="CDD" id="cd01414">
    <property type="entry name" value="SAICAR_synt_Sc"/>
    <property type="match status" value="1"/>
</dbReference>
<keyword evidence="6" id="KW-0547">Nucleotide-binding</keyword>
<evidence type="ECO:0000259" key="10">
    <source>
        <dbReference type="Pfam" id="PF01259"/>
    </source>
</evidence>
<protein>
    <recommendedName>
        <fullName evidence="4">Phosphoribosylaminoimidazole-succinocarboxamide synthase</fullName>
        <ecNumber evidence="3">6.3.2.6</ecNumber>
    </recommendedName>
    <alternativeName>
        <fullName evidence="9">SAICAR synthetase</fullName>
    </alternativeName>
</protein>
<keyword evidence="7" id="KW-0658">Purine biosynthesis</keyword>
<organism evidence="11 12">
    <name type="scientific">Smittium mucronatum</name>
    <dbReference type="NCBI Taxonomy" id="133383"/>
    <lineage>
        <taxon>Eukaryota</taxon>
        <taxon>Fungi</taxon>
        <taxon>Fungi incertae sedis</taxon>
        <taxon>Zoopagomycota</taxon>
        <taxon>Kickxellomycotina</taxon>
        <taxon>Harpellomycetes</taxon>
        <taxon>Harpellales</taxon>
        <taxon>Legeriomycetaceae</taxon>
        <taxon>Smittium</taxon>
    </lineage>
</organism>
<reference evidence="11 12" key="1">
    <citation type="journal article" date="2016" name="Mol. Biol. Evol.">
        <title>Genome-Wide Survey of Gut Fungi (Harpellales) Reveals the First Horizontally Transferred Ubiquitin Gene from a Mosquito Host.</title>
        <authorList>
            <person name="Wang Y."/>
            <person name="White M.M."/>
            <person name="Kvist S."/>
            <person name="Moncalvo J.M."/>
        </authorList>
    </citation>
    <scope>NUCLEOTIDE SEQUENCE [LARGE SCALE GENOMIC DNA]</scope>
    <source>
        <strain evidence="11 12">ALG-7-W6</strain>
    </source>
</reference>
<evidence type="ECO:0000256" key="1">
    <source>
        <dbReference type="ARBA" id="ARBA00004672"/>
    </source>
</evidence>
<comment type="caution">
    <text evidence="11">The sequence shown here is derived from an EMBL/GenBank/DDBJ whole genome shotgun (WGS) entry which is preliminary data.</text>
</comment>
<evidence type="ECO:0000256" key="4">
    <source>
        <dbReference type="ARBA" id="ARBA00016460"/>
    </source>
</evidence>
<dbReference type="OrthoDB" id="9991235at2759"/>
<evidence type="ECO:0000313" key="12">
    <source>
        <dbReference type="Proteomes" id="UP000187455"/>
    </source>
</evidence>
<dbReference type="PROSITE" id="PS01058">
    <property type="entry name" value="SAICAR_SYNTHETASE_2"/>
    <property type="match status" value="1"/>
</dbReference>
<evidence type="ECO:0000256" key="9">
    <source>
        <dbReference type="ARBA" id="ARBA00030409"/>
    </source>
</evidence>
<dbReference type="STRING" id="133383.A0A1R0GNX2"/>
<dbReference type="InterPro" id="IPR018236">
    <property type="entry name" value="SAICAR_synthetase_CS"/>
</dbReference>
<dbReference type="Pfam" id="PF01259">
    <property type="entry name" value="SAICAR_synt"/>
    <property type="match status" value="1"/>
</dbReference>
<evidence type="ECO:0000256" key="3">
    <source>
        <dbReference type="ARBA" id="ARBA00012217"/>
    </source>
</evidence>
<dbReference type="Gene3D" id="3.30.200.20">
    <property type="entry name" value="Phosphorylase Kinase, domain 1"/>
    <property type="match status" value="1"/>
</dbReference>
<evidence type="ECO:0000313" key="11">
    <source>
        <dbReference type="EMBL" id="OLY78569.1"/>
    </source>
</evidence>
<proteinExistence type="inferred from homology"/>
<dbReference type="GO" id="GO:0005524">
    <property type="term" value="F:ATP binding"/>
    <property type="evidence" value="ECO:0007669"/>
    <property type="project" value="UniProtKB-KW"/>
</dbReference>
<keyword evidence="12" id="KW-1185">Reference proteome</keyword>
<sequence>MGKAMMKSDLPDLELVARGKVRELYKASDDTLLFIATDRISAYDVIMKTPIEGKGKILTQLSTFWFDMLKDIVSNHFITSNVDEMPEPIRKYKSVIENRSLLVKKLNVVPIEAIVRGYLSGSAWNEYKKSGTVHGIEMPEGLRESQKLPNAIFTPSTKAEYGEHDMNIHPDQAKKLIGSELADQIAEISVKLYERASEYAITRGIIIADTKFEFGTDDSGKLYLIDEILTPDSSRFWPVSSYKVGKPQQSYDKQYLRDYLESISFDKETPIDLTPSVADDTLRKYIEAFVKLTGKRPDLL</sequence>
<dbReference type="NCBIfam" id="TIGR00081">
    <property type="entry name" value="purC"/>
    <property type="match status" value="1"/>
</dbReference>
<comment type="pathway">
    <text evidence="1">Purine metabolism; IMP biosynthesis via de novo pathway; 5-amino-1-(5-phospho-D-ribosyl)imidazole-4-carboxamide from 5-amino-1-(5-phospho-D-ribosyl)imidazole-4-carboxylate: step 1/2.</text>
</comment>
<feature type="domain" description="SAICAR synthetase/ADE2 N-terminal" evidence="10">
    <location>
        <begin position="16"/>
        <end position="263"/>
    </location>
</feature>
<dbReference type="GO" id="GO:0004639">
    <property type="term" value="F:phosphoribosylaminoimidazolesuccinocarboxamide synthase activity"/>
    <property type="evidence" value="ECO:0007669"/>
    <property type="project" value="UniProtKB-EC"/>
</dbReference>
<dbReference type="GO" id="GO:0005737">
    <property type="term" value="C:cytoplasm"/>
    <property type="evidence" value="ECO:0007669"/>
    <property type="project" value="TreeGrafter"/>
</dbReference>
<evidence type="ECO:0000256" key="5">
    <source>
        <dbReference type="ARBA" id="ARBA00022598"/>
    </source>
</evidence>
<dbReference type="PANTHER" id="PTHR43700">
    <property type="entry name" value="PHOSPHORIBOSYLAMINOIMIDAZOLE-SUCCINOCARBOXAMIDE SYNTHASE"/>
    <property type="match status" value="1"/>
</dbReference>
<keyword evidence="8" id="KW-0067">ATP-binding</keyword>
<evidence type="ECO:0000256" key="2">
    <source>
        <dbReference type="ARBA" id="ARBA00010190"/>
    </source>
</evidence>
<dbReference type="Gene3D" id="3.30.470.20">
    <property type="entry name" value="ATP-grasp fold, B domain"/>
    <property type="match status" value="1"/>
</dbReference>
<name>A0A1R0GNX2_9FUNG</name>
<dbReference type="FunFam" id="3.30.200.20:FF:000392">
    <property type="entry name" value="Phosphoribosylaminoimidazole-succinocarboxamide synthase"/>
    <property type="match status" value="1"/>
</dbReference>
<dbReference type="AlphaFoldDB" id="A0A1R0GNX2"/>
<dbReference type="PROSITE" id="PS01057">
    <property type="entry name" value="SAICAR_SYNTHETASE_1"/>
    <property type="match status" value="1"/>
</dbReference>
<dbReference type="PANTHER" id="PTHR43700:SF1">
    <property type="entry name" value="PHOSPHORIBOSYLAMINOIMIDAZOLE-SUCCINOCARBOXAMIDE SYNTHASE"/>
    <property type="match status" value="1"/>
</dbReference>
<dbReference type="EMBL" id="LSSL01006050">
    <property type="protein sequence ID" value="OLY78569.1"/>
    <property type="molecule type" value="Genomic_DNA"/>
</dbReference>
<evidence type="ECO:0000256" key="8">
    <source>
        <dbReference type="ARBA" id="ARBA00022840"/>
    </source>
</evidence>